<accession>A0A5C9A7Q0</accession>
<dbReference type="Pfam" id="PF11854">
    <property type="entry name" value="MtrB_PioB"/>
    <property type="match status" value="1"/>
</dbReference>
<protein>
    <submittedName>
        <fullName evidence="5">MtrB/PioB family decaheme-associated outer membrane protein</fullName>
    </submittedName>
</protein>
<dbReference type="Gene3D" id="2.40.170.20">
    <property type="entry name" value="TonB-dependent receptor, beta-barrel domain"/>
    <property type="match status" value="1"/>
</dbReference>
<keyword evidence="6" id="KW-1185">Reference proteome</keyword>
<proteinExistence type="predicted"/>
<evidence type="ECO:0000256" key="2">
    <source>
        <dbReference type="ARBA" id="ARBA00023136"/>
    </source>
</evidence>
<dbReference type="SUPFAM" id="SSF56935">
    <property type="entry name" value="Porins"/>
    <property type="match status" value="1"/>
</dbReference>
<dbReference type="InterPro" id="IPR020016">
    <property type="entry name" value="Decahaem-assoc_OM_MtrB/PioB"/>
</dbReference>
<dbReference type="EMBL" id="VRZA01000002">
    <property type="protein sequence ID" value="TXS95587.1"/>
    <property type="molecule type" value="Genomic_DNA"/>
</dbReference>
<sequence length="807" mass="90859">MPRRRLPPQPALRGRGAGRRQPQPERAGQELPELPRPGPRLQSPLRREAHAVIRRGAGNSLRWPGCGLTLCALVLPAQAADPGDPFAPLARETRPLSTRWQTDYRGAVELGAAYTSDDNFTFGQYNGLDEQGVNLIGNLQWRDYGNADSTWDIQLTDLGLPTREGRVTWGLGQRLKLELELDSQRQVRNDSGATPFRGTTALTLPGDWQSALQTSGFQNLQSSLRTLNRELERDRYRLALEGRLNEAWMLYGSWLYEEKQGTGDIGAGIYIDGASADATLLPYPVDYRNQEGELGLRFAGNALQLDAMLQYSGFDNQDSLLSWQNPYSSFSPAVRYPQGYGGLALAPDNEQWSGRLSGTWLLAPTLRLSFDGYHALATQDEALLDYSVNSALNVTQPLPTASLDGEVASSVVNGKLWWRPLSGLEVEGWFRARERDYDVDRNRYLYIRGDGGSQPRDALAVYNTAHDYLSQQIGGELRYRLSSRHRFGLEYEYEEIDRRNAAVETTEEDRLTASYRIRLAAGLQGRLELSWADRAASTYYWDQSYYALLDAGLINATPDNQRFNNHPELSQFYLANREQLGARLGLNYSPIASWSFDLDLRWRDDDYDKTELGLTGADWQTLQLSASYHPAAALTATLYGGFDRYRADQRSRAFRGGQEKNAFAVTPPLPQSSDPTRNWSLAAQDDSLNLGASLQWQPAERLDLQLAYSFVDTRARQRMSAAGAADLNPADLPDVDTQLQQLDATGQWHLRDDLTLALNYQYYRYDTNDWAWRNVEVDTLDKVLGSGQRNPNDSIHYLGASVIYRWQ</sequence>
<organism evidence="5 6">
    <name type="scientific">Parahaliea maris</name>
    <dbReference type="NCBI Taxonomy" id="2716870"/>
    <lineage>
        <taxon>Bacteria</taxon>
        <taxon>Pseudomonadati</taxon>
        <taxon>Pseudomonadota</taxon>
        <taxon>Gammaproteobacteria</taxon>
        <taxon>Cellvibrionales</taxon>
        <taxon>Halieaceae</taxon>
        <taxon>Parahaliea</taxon>
    </lineage>
</organism>
<feature type="compositionally biased region" description="Low complexity" evidence="4">
    <location>
        <begin position="11"/>
        <end position="32"/>
    </location>
</feature>
<evidence type="ECO:0000313" key="5">
    <source>
        <dbReference type="EMBL" id="TXS95587.1"/>
    </source>
</evidence>
<comment type="subcellular location">
    <subcellularLocation>
        <location evidence="1">Cell outer membrane</location>
    </subcellularLocation>
</comment>
<evidence type="ECO:0000256" key="3">
    <source>
        <dbReference type="ARBA" id="ARBA00023237"/>
    </source>
</evidence>
<dbReference type="AlphaFoldDB" id="A0A5C9A7Q0"/>
<keyword evidence="3" id="KW-0998">Cell outer membrane</keyword>
<dbReference type="InterPro" id="IPR036942">
    <property type="entry name" value="Beta-barrel_TonB_sf"/>
</dbReference>
<dbReference type="Proteomes" id="UP000321039">
    <property type="component" value="Unassembled WGS sequence"/>
</dbReference>
<feature type="region of interest" description="Disordered" evidence="4">
    <location>
        <begin position="1"/>
        <end position="44"/>
    </location>
</feature>
<evidence type="ECO:0000256" key="4">
    <source>
        <dbReference type="SAM" id="MobiDB-lite"/>
    </source>
</evidence>
<evidence type="ECO:0000256" key="1">
    <source>
        <dbReference type="ARBA" id="ARBA00004442"/>
    </source>
</evidence>
<name>A0A5C9A7Q0_9GAMM</name>
<dbReference type="GO" id="GO:0009279">
    <property type="term" value="C:cell outer membrane"/>
    <property type="evidence" value="ECO:0007669"/>
    <property type="project" value="UniProtKB-SubCell"/>
</dbReference>
<keyword evidence="2" id="KW-0472">Membrane</keyword>
<gene>
    <name evidence="5" type="ORF">FV139_06820</name>
</gene>
<comment type="caution">
    <text evidence="5">The sequence shown here is derived from an EMBL/GenBank/DDBJ whole genome shotgun (WGS) entry which is preliminary data.</text>
</comment>
<dbReference type="NCBIfam" id="TIGR03509">
    <property type="entry name" value="OMP_MtrB_PioB"/>
    <property type="match status" value="1"/>
</dbReference>
<reference evidence="5 6" key="1">
    <citation type="submission" date="2019-08" db="EMBL/GenBank/DDBJ databases">
        <title>Parahaliea maris sp. nov., isolated from the surface seawater.</title>
        <authorList>
            <person name="Liu Y."/>
        </authorList>
    </citation>
    <scope>NUCLEOTIDE SEQUENCE [LARGE SCALE GENOMIC DNA]</scope>
    <source>
        <strain evidence="5 6">HSLHS9</strain>
    </source>
</reference>
<evidence type="ECO:0000313" key="6">
    <source>
        <dbReference type="Proteomes" id="UP000321039"/>
    </source>
</evidence>